<proteinExistence type="predicted"/>
<feature type="domain" description="Protein FecR C-terminal" evidence="3">
    <location>
        <begin position="327"/>
        <end position="394"/>
    </location>
</feature>
<dbReference type="GO" id="GO:0016989">
    <property type="term" value="F:sigma factor antagonist activity"/>
    <property type="evidence" value="ECO:0007669"/>
    <property type="project" value="TreeGrafter"/>
</dbReference>
<organism evidence="4 5">
    <name type="scientific">Kriegella aquimaris</name>
    <dbReference type="NCBI Taxonomy" id="192904"/>
    <lineage>
        <taxon>Bacteria</taxon>
        <taxon>Pseudomonadati</taxon>
        <taxon>Bacteroidota</taxon>
        <taxon>Flavobacteriia</taxon>
        <taxon>Flavobacteriales</taxon>
        <taxon>Flavobacteriaceae</taxon>
        <taxon>Kriegella</taxon>
    </lineage>
</organism>
<keyword evidence="1" id="KW-0472">Membrane</keyword>
<dbReference type="RefSeq" id="WP_089886516.1">
    <property type="nucleotide sequence ID" value="NZ_FNGV01000002.1"/>
</dbReference>
<gene>
    <name evidence="4" type="ORF">SAMN04488514_102141</name>
</gene>
<feature type="domain" description="FecR protein" evidence="2">
    <location>
        <begin position="183"/>
        <end position="277"/>
    </location>
</feature>
<keyword evidence="5" id="KW-1185">Reference proteome</keyword>
<keyword evidence="1" id="KW-1133">Transmembrane helix</keyword>
<dbReference type="AlphaFoldDB" id="A0A1G9LPB8"/>
<dbReference type="PANTHER" id="PTHR30273">
    <property type="entry name" value="PERIPLASMIC SIGNAL SENSOR AND SIGMA FACTOR ACTIVATOR FECR-RELATED"/>
    <property type="match status" value="1"/>
</dbReference>
<dbReference type="Proteomes" id="UP000199440">
    <property type="component" value="Unassembled WGS sequence"/>
</dbReference>
<dbReference type="Gene3D" id="2.60.120.1440">
    <property type="match status" value="1"/>
</dbReference>
<dbReference type="Pfam" id="PF04773">
    <property type="entry name" value="FecR"/>
    <property type="match status" value="1"/>
</dbReference>
<sequence length="395" mass="44093">MYNKKEIKGVLQKFALNRCTPEEIAELISYFKENASVEDLPAVEEINALLSTHEILDVQDADAIFKCIIAAGKKQEAIKSNRTNRKRKIWKYTTVAAAVLIGFLAIPFFYHSSLTIDSKKSVDFTSSPEAITLQLQNGNIEVISENGNSQVTDAKGQVIGKQMGNRLIYDSLAVTEELVFNTLKVPFGKKFELLLSDGTTAYLNAGTSLKYPVKFLPGKERQVFLDGEAFFDVTKNKKSAFIINAAKLNVRVLGTKFNVSNYAEDDVTDVVLVEGSVGLYDSTEKFGGKNTTMLTPGHKGSFSKEEGSIATEKVNTEIYTSWIHGDLIFRNMTFENILKKMERNYNVSITNKNVSLAKEKFNASFRKAPIDTVLQFFKTTYALEISNNGREITIK</sequence>
<dbReference type="STRING" id="192904.SAMN04488514_102141"/>
<evidence type="ECO:0000256" key="1">
    <source>
        <dbReference type="SAM" id="Phobius"/>
    </source>
</evidence>
<dbReference type="InterPro" id="IPR032508">
    <property type="entry name" value="FecR_C"/>
</dbReference>
<dbReference type="OrthoDB" id="651134at2"/>
<reference evidence="4 5" key="1">
    <citation type="submission" date="2016-10" db="EMBL/GenBank/DDBJ databases">
        <authorList>
            <person name="de Groot N.N."/>
        </authorList>
    </citation>
    <scope>NUCLEOTIDE SEQUENCE [LARGE SCALE GENOMIC DNA]</scope>
    <source>
        <strain evidence="4 5">DSM 19886</strain>
    </source>
</reference>
<feature type="transmembrane region" description="Helical" evidence="1">
    <location>
        <begin position="89"/>
        <end position="110"/>
    </location>
</feature>
<dbReference type="PANTHER" id="PTHR30273:SF2">
    <property type="entry name" value="PROTEIN FECR"/>
    <property type="match status" value="1"/>
</dbReference>
<protein>
    <submittedName>
        <fullName evidence="4">FecR family protein</fullName>
    </submittedName>
</protein>
<dbReference type="Gene3D" id="3.55.50.30">
    <property type="match status" value="1"/>
</dbReference>
<dbReference type="InterPro" id="IPR012373">
    <property type="entry name" value="Ferrdict_sens_TM"/>
</dbReference>
<name>A0A1G9LPB8_9FLAO</name>
<keyword evidence="1" id="KW-0812">Transmembrane</keyword>
<evidence type="ECO:0000313" key="4">
    <source>
        <dbReference type="EMBL" id="SDL63335.1"/>
    </source>
</evidence>
<accession>A0A1G9LPB8</accession>
<evidence type="ECO:0000259" key="2">
    <source>
        <dbReference type="Pfam" id="PF04773"/>
    </source>
</evidence>
<evidence type="ECO:0000259" key="3">
    <source>
        <dbReference type="Pfam" id="PF16344"/>
    </source>
</evidence>
<dbReference type="Pfam" id="PF16344">
    <property type="entry name" value="FecR_C"/>
    <property type="match status" value="1"/>
</dbReference>
<evidence type="ECO:0000313" key="5">
    <source>
        <dbReference type="Proteomes" id="UP000199440"/>
    </source>
</evidence>
<dbReference type="EMBL" id="FNGV01000002">
    <property type="protein sequence ID" value="SDL63335.1"/>
    <property type="molecule type" value="Genomic_DNA"/>
</dbReference>
<dbReference type="InterPro" id="IPR006860">
    <property type="entry name" value="FecR"/>
</dbReference>